<dbReference type="EMBL" id="NAJL01000024">
    <property type="protein sequence ID" value="TKA27134.1"/>
    <property type="molecule type" value="Genomic_DNA"/>
</dbReference>
<name>A0A4U0TXQ7_9PEZI</name>
<dbReference type="Proteomes" id="UP000308549">
    <property type="component" value="Unassembled WGS sequence"/>
</dbReference>
<sequence>MPGQGSPYASYKLETLAFGGWMLIDSRGQTVLSRVMLDQAHVLFGTTCNDHRATPFAADNAFNMGVTYCSPRQKRRAAEHAEDDQKERNSALGEKRLPGAHISAIAMATRL</sequence>
<gene>
    <name evidence="2" type="ORF">B0A50_04471</name>
</gene>
<evidence type="ECO:0000313" key="2">
    <source>
        <dbReference type="EMBL" id="TKA27134.1"/>
    </source>
</evidence>
<keyword evidence="3" id="KW-1185">Reference proteome</keyword>
<proteinExistence type="predicted"/>
<feature type="compositionally biased region" description="Basic and acidic residues" evidence="1">
    <location>
        <begin position="76"/>
        <end position="97"/>
    </location>
</feature>
<reference evidence="2 3" key="1">
    <citation type="submission" date="2017-03" db="EMBL/GenBank/DDBJ databases">
        <title>Genomes of endolithic fungi from Antarctica.</title>
        <authorList>
            <person name="Coleine C."/>
            <person name="Masonjones S."/>
            <person name="Stajich J.E."/>
        </authorList>
    </citation>
    <scope>NUCLEOTIDE SEQUENCE [LARGE SCALE GENOMIC DNA]</scope>
    <source>
        <strain evidence="2 3">CCFEE 6315</strain>
    </source>
</reference>
<evidence type="ECO:0000256" key="1">
    <source>
        <dbReference type="SAM" id="MobiDB-lite"/>
    </source>
</evidence>
<dbReference type="AlphaFoldDB" id="A0A4U0TXQ7"/>
<protein>
    <submittedName>
        <fullName evidence="2">Uncharacterized protein</fullName>
    </submittedName>
</protein>
<comment type="caution">
    <text evidence="2">The sequence shown here is derived from an EMBL/GenBank/DDBJ whole genome shotgun (WGS) entry which is preliminary data.</text>
</comment>
<organism evidence="2 3">
    <name type="scientific">Salinomyces thailandicus</name>
    <dbReference type="NCBI Taxonomy" id="706561"/>
    <lineage>
        <taxon>Eukaryota</taxon>
        <taxon>Fungi</taxon>
        <taxon>Dikarya</taxon>
        <taxon>Ascomycota</taxon>
        <taxon>Pezizomycotina</taxon>
        <taxon>Dothideomycetes</taxon>
        <taxon>Dothideomycetidae</taxon>
        <taxon>Mycosphaerellales</taxon>
        <taxon>Teratosphaeriaceae</taxon>
        <taxon>Salinomyces</taxon>
    </lineage>
</organism>
<feature type="region of interest" description="Disordered" evidence="1">
    <location>
        <begin position="73"/>
        <end position="97"/>
    </location>
</feature>
<accession>A0A4U0TXQ7</accession>
<evidence type="ECO:0000313" key="3">
    <source>
        <dbReference type="Proteomes" id="UP000308549"/>
    </source>
</evidence>